<protein>
    <recommendedName>
        <fullName evidence="3">Restriction endonuclease type IV Mrr domain-containing protein</fullName>
    </recommendedName>
</protein>
<accession>A0ABP4P867</accession>
<comment type="caution">
    <text evidence="1">The sequence shown here is derived from an EMBL/GenBank/DDBJ whole genome shotgun (WGS) entry which is preliminary data.</text>
</comment>
<dbReference type="Proteomes" id="UP001501470">
    <property type="component" value="Unassembled WGS sequence"/>
</dbReference>
<sequence length="363" mass="40682">MPALRGYLLEEALAWLVRASGYRLLTNVADDPDGALTSAGNGLLVKGRGANHQADTLGEFVYVPPFSLPIRLFVEAKFRDGTTGIEAVRNALGVVSDVNENYIQLEPGRRPRRRYRYVYTLFSTSGFSAPAQEYAIAHQISLVDLSGDAFDWLRSAVGQAAAEVFELEQSLKAQHPKASIPQAKIREAIRRQLETTGPALTSINVPGWWSERIERSLARIATAMHMGLQAADGQELLLGFPPAPFVLTLAAQPPYTMKHFLTFARHRQRHAVGLRRQRVDAHVTQWEVFARENPDAYRLSFTVPDRVEEWIGQSESTRKRVLVIKESLLATIVMYRVHNGHVTVYQLEYRPAELNTPDRPTAT</sequence>
<evidence type="ECO:0008006" key="3">
    <source>
        <dbReference type="Google" id="ProtNLM"/>
    </source>
</evidence>
<evidence type="ECO:0000313" key="2">
    <source>
        <dbReference type="Proteomes" id="UP001501470"/>
    </source>
</evidence>
<gene>
    <name evidence="1" type="ORF">GCM10009827_116850</name>
</gene>
<organism evidence="1 2">
    <name type="scientific">Dactylosporangium maewongense</name>
    <dbReference type="NCBI Taxonomy" id="634393"/>
    <lineage>
        <taxon>Bacteria</taxon>
        <taxon>Bacillati</taxon>
        <taxon>Actinomycetota</taxon>
        <taxon>Actinomycetes</taxon>
        <taxon>Micromonosporales</taxon>
        <taxon>Micromonosporaceae</taxon>
        <taxon>Dactylosporangium</taxon>
    </lineage>
</organism>
<proteinExistence type="predicted"/>
<keyword evidence="2" id="KW-1185">Reference proteome</keyword>
<evidence type="ECO:0000313" key="1">
    <source>
        <dbReference type="EMBL" id="GAA1575642.1"/>
    </source>
</evidence>
<reference evidence="2" key="1">
    <citation type="journal article" date="2019" name="Int. J. Syst. Evol. Microbiol.">
        <title>The Global Catalogue of Microorganisms (GCM) 10K type strain sequencing project: providing services to taxonomists for standard genome sequencing and annotation.</title>
        <authorList>
            <consortium name="The Broad Institute Genomics Platform"/>
            <consortium name="The Broad Institute Genome Sequencing Center for Infectious Disease"/>
            <person name="Wu L."/>
            <person name="Ma J."/>
        </authorList>
    </citation>
    <scope>NUCLEOTIDE SEQUENCE [LARGE SCALE GENOMIC DNA]</scope>
    <source>
        <strain evidence="2">JCM 15933</strain>
    </source>
</reference>
<dbReference type="EMBL" id="BAAAQD010000055">
    <property type="protein sequence ID" value="GAA1575642.1"/>
    <property type="molecule type" value="Genomic_DNA"/>
</dbReference>
<name>A0ABP4P867_9ACTN</name>